<dbReference type="AlphaFoldDB" id="A0A4U1BK50"/>
<name>A0A4U1BK50_9GAMM</name>
<sequence>METLGLIEIIGRGEDSHHQFKERLNKAKEIAKDLIAFNNTEGGYLLVGVSDDYEVKGLSPDELEQANRLIADAATNNVRPPINIISENVEHPDGMVIVVRVEKGLRPCADNDGRIWVKNGSDKRAVTAIEEMQRMFQAAALVHADEVSVENTSVNDIDTGFFADFYQRRLQEELDPAEDLSGVLESMNLLKDDKLNLSGTLMFARNPQVKKPAFIVKAVCFPGTEITEQEYIDSRDLSGKLADLLTNGKSFVLNNIHHRQDEQSVNSVGEPEIPAIVFEELIANALIHRDYFISAPIRLFVFRDRIEIISPGHLPNNLTVENIVNGNSNHRNPIIASFAPFAMSFRGIGSGIRRALVAWPDIEFIDDRAGNKFTAVIRRTQ</sequence>
<dbReference type="Gene3D" id="3.30.950.30">
    <property type="entry name" value="Schlafen, AAA domain"/>
    <property type="match status" value="1"/>
</dbReference>
<proteinExistence type="predicted"/>
<accession>A0A4U1BK50</accession>
<evidence type="ECO:0000313" key="2">
    <source>
        <dbReference type="EMBL" id="TKB51814.1"/>
    </source>
</evidence>
<dbReference type="OrthoDB" id="7593619at2"/>
<keyword evidence="2" id="KW-0378">Hydrolase</keyword>
<keyword evidence="2" id="KW-0347">Helicase</keyword>
<dbReference type="EMBL" id="SWCJ01000017">
    <property type="protein sequence ID" value="TKB51814.1"/>
    <property type="molecule type" value="Genomic_DNA"/>
</dbReference>
<feature type="domain" description="Schlafen AlbA-2" evidence="1">
    <location>
        <begin position="14"/>
        <end position="126"/>
    </location>
</feature>
<dbReference type="Gene3D" id="3.30.565.60">
    <property type="match status" value="1"/>
</dbReference>
<dbReference type="PANTHER" id="PTHR30595">
    <property type="entry name" value="GLPR-RELATED TRANSCRIPTIONAL REPRESSOR"/>
    <property type="match status" value="1"/>
</dbReference>
<dbReference type="Pfam" id="PF04326">
    <property type="entry name" value="SLFN_AlbA_2"/>
    <property type="match status" value="1"/>
</dbReference>
<protein>
    <submittedName>
        <fullName evidence="2">ATP-dependent DNA helicase RecG</fullName>
    </submittedName>
</protein>
<keyword evidence="3" id="KW-1185">Reference proteome</keyword>
<dbReference type="Pfam" id="PF13749">
    <property type="entry name" value="HATPase_c_4"/>
    <property type="match status" value="1"/>
</dbReference>
<dbReference type="Proteomes" id="UP000305675">
    <property type="component" value="Unassembled WGS sequence"/>
</dbReference>
<keyword evidence="2" id="KW-0547">Nucleotide-binding</keyword>
<keyword evidence="2" id="KW-0067">ATP-binding</keyword>
<organism evidence="2 3">
    <name type="scientific">Ferrimonas aestuarii</name>
    <dbReference type="NCBI Taxonomy" id="2569539"/>
    <lineage>
        <taxon>Bacteria</taxon>
        <taxon>Pseudomonadati</taxon>
        <taxon>Pseudomonadota</taxon>
        <taxon>Gammaproteobacteria</taxon>
        <taxon>Alteromonadales</taxon>
        <taxon>Ferrimonadaceae</taxon>
        <taxon>Ferrimonas</taxon>
    </lineage>
</organism>
<dbReference type="InterPro" id="IPR038475">
    <property type="entry name" value="RecG_C_sf"/>
</dbReference>
<comment type="caution">
    <text evidence="2">The sequence shown here is derived from an EMBL/GenBank/DDBJ whole genome shotgun (WGS) entry which is preliminary data.</text>
</comment>
<reference evidence="2 3" key="1">
    <citation type="submission" date="2019-04" db="EMBL/GenBank/DDBJ databases">
        <authorList>
            <person name="Hwang J.C."/>
        </authorList>
    </citation>
    <scope>NUCLEOTIDE SEQUENCE [LARGE SCALE GENOMIC DNA]</scope>
    <source>
        <strain evidence="2 3">IMCC35002</strain>
    </source>
</reference>
<evidence type="ECO:0000313" key="3">
    <source>
        <dbReference type="Proteomes" id="UP000305675"/>
    </source>
</evidence>
<evidence type="ECO:0000259" key="1">
    <source>
        <dbReference type="Pfam" id="PF04326"/>
    </source>
</evidence>
<dbReference type="InterPro" id="IPR038461">
    <property type="entry name" value="Schlafen_AlbA_2_dom_sf"/>
</dbReference>
<dbReference type="GO" id="GO:0004386">
    <property type="term" value="F:helicase activity"/>
    <property type="evidence" value="ECO:0007669"/>
    <property type="project" value="UniProtKB-KW"/>
</dbReference>
<gene>
    <name evidence="2" type="ORF">FCL42_17460</name>
</gene>
<dbReference type="InterPro" id="IPR007421">
    <property type="entry name" value="Schlafen_AlbA_2_dom"/>
</dbReference>
<dbReference type="RefSeq" id="WP_136864719.1">
    <property type="nucleotide sequence ID" value="NZ_SWCJ01000017.1"/>
</dbReference>
<dbReference type="PANTHER" id="PTHR30595:SF6">
    <property type="entry name" value="SCHLAFEN ALBA-2 DOMAIN-CONTAINING PROTEIN"/>
    <property type="match status" value="1"/>
</dbReference>